<sequence length="92" mass="10240">MCYKEQNGKNSELIQQPDVNKGVSFNNASNGFKFAAAVAEYGMILRDSENQIDASLNKVLKLANESNGLDLESYRSEFINMVESSQKLMGQK</sequence>
<proteinExistence type="predicted"/>
<organism evidence="2">
    <name type="scientific">Trichodesmium erythraeum (strain IMS101)</name>
    <dbReference type="NCBI Taxonomy" id="203124"/>
    <lineage>
        <taxon>Bacteria</taxon>
        <taxon>Bacillati</taxon>
        <taxon>Cyanobacteriota</taxon>
        <taxon>Cyanophyceae</taxon>
        <taxon>Oscillatoriophycideae</taxon>
        <taxon>Oscillatoriales</taxon>
        <taxon>Microcoleaceae</taxon>
        <taxon>Trichodesmium</taxon>
    </lineage>
</organism>
<reference evidence="2" key="1">
    <citation type="submission" date="2006-06" db="EMBL/GenBank/DDBJ databases">
        <title>Complete sequence of Trichodesmium erythraeum IMS101.</title>
        <authorList>
            <consortium name="US DOE Joint Genome Institute"/>
            <person name="Copeland A."/>
            <person name="Lucas S."/>
            <person name="Lapidus A."/>
            <person name="Barry K."/>
            <person name="Detter J.C."/>
            <person name="Glavina del Rio T."/>
            <person name="Hammon N."/>
            <person name="Israni S."/>
            <person name="Dalin E."/>
            <person name="Tice H."/>
            <person name="Pitluck S."/>
            <person name="Kiss H."/>
            <person name="Munk A.C."/>
            <person name="Brettin T."/>
            <person name="Bruce D."/>
            <person name="Han C."/>
            <person name="Tapia R."/>
            <person name="Gilna P."/>
            <person name="Schmutz J."/>
            <person name="Larimer F."/>
            <person name="Land M."/>
            <person name="Hauser L."/>
            <person name="Kyrpides N."/>
            <person name="Kim E."/>
            <person name="Richardson P."/>
        </authorList>
    </citation>
    <scope>NUCLEOTIDE SEQUENCE [LARGE SCALE GENOMIC DNA]</scope>
    <source>
        <strain evidence="2">IMS101</strain>
    </source>
</reference>
<protein>
    <recommendedName>
        <fullName evidence="1">Uncharacterized protein YfbK C-terminal domain-containing protein</fullName>
    </recommendedName>
</protein>
<gene>
    <name evidence="2" type="ordered locus">Tery_2086</name>
</gene>
<feature type="domain" description="Uncharacterized protein YfbK C-terminal" evidence="1">
    <location>
        <begin position="2"/>
        <end position="88"/>
    </location>
</feature>
<dbReference type="Pfam" id="PF12034">
    <property type="entry name" value="YfbK_C"/>
    <property type="match status" value="1"/>
</dbReference>
<dbReference type="EMBL" id="CP000393">
    <property type="protein sequence ID" value="ABG51326.1"/>
    <property type="molecule type" value="Genomic_DNA"/>
</dbReference>
<dbReference type="STRING" id="203124.Tery_2086"/>
<dbReference type="InterPro" id="IPR021908">
    <property type="entry name" value="YfbK_C"/>
</dbReference>
<evidence type="ECO:0000313" key="2">
    <source>
        <dbReference type="EMBL" id="ABG51326.1"/>
    </source>
</evidence>
<name>Q113J8_TRIEI</name>
<dbReference type="eggNOG" id="COG2304">
    <property type="taxonomic scope" value="Bacteria"/>
</dbReference>
<dbReference type="HOGENOM" id="CLU_2412318_0_0_3"/>
<evidence type="ECO:0000259" key="1">
    <source>
        <dbReference type="Pfam" id="PF12034"/>
    </source>
</evidence>
<dbReference type="KEGG" id="ter:Tery_2086"/>
<dbReference type="AlphaFoldDB" id="Q113J8"/>
<accession>Q113J8</accession>